<reference evidence="2 3" key="1">
    <citation type="submission" date="2024-04" db="EMBL/GenBank/DDBJ databases">
        <title>Tritrichomonas musculus Genome.</title>
        <authorList>
            <person name="Alves-Ferreira E."/>
            <person name="Grigg M."/>
            <person name="Lorenzi H."/>
            <person name="Galac M."/>
        </authorList>
    </citation>
    <scope>NUCLEOTIDE SEQUENCE [LARGE SCALE GENOMIC DNA]</scope>
    <source>
        <strain evidence="2 3">EAF2021</strain>
    </source>
</reference>
<gene>
    <name evidence="2" type="ORF">M9Y10_011713</name>
</gene>
<keyword evidence="3" id="KW-1185">Reference proteome</keyword>
<proteinExistence type="predicted"/>
<organism evidence="2 3">
    <name type="scientific">Tritrichomonas musculus</name>
    <dbReference type="NCBI Taxonomy" id="1915356"/>
    <lineage>
        <taxon>Eukaryota</taxon>
        <taxon>Metamonada</taxon>
        <taxon>Parabasalia</taxon>
        <taxon>Tritrichomonadida</taxon>
        <taxon>Tritrichomonadidae</taxon>
        <taxon>Tritrichomonas</taxon>
    </lineage>
</organism>
<feature type="region of interest" description="Disordered" evidence="1">
    <location>
        <begin position="332"/>
        <end position="359"/>
    </location>
</feature>
<evidence type="ECO:0000313" key="3">
    <source>
        <dbReference type="Proteomes" id="UP001470230"/>
    </source>
</evidence>
<comment type="caution">
    <text evidence="2">The sequence shown here is derived from an EMBL/GenBank/DDBJ whole genome shotgun (WGS) entry which is preliminary data.</text>
</comment>
<dbReference type="Proteomes" id="UP001470230">
    <property type="component" value="Unassembled WGS sequence"/>
</dbReference>
<name>A0ABR2IK70_9EUKA</name>
<protein>
    <submittedName>
        <fullName evidence="2">Uncharacterized protein</fullName>
    </submittedName>
</protein>
<dbReference type="Gene3D" id="2.130.10.10">
    <property type="entry name" value="YVTN repeat-like/Quinoprotein amine dehydrogenase"/>
    <property type="match status" value="1"/>
</dbReference>
<sequence length="359" mass="39668">MGIWFSSAQSNNEGDGLIKVPQNIAGITCSISEPDELMFYTSDSFFEVRTSKDSLATRILSMAPSCLCSTATDTFIIGFKTGFISEFDSDLNLITTFTFPGSSRAHNGEVIQVMSSSICHMMSIGNDRSMNFWNMKGLHISTMTTTGQFTSFCSSSLYIWVADTNQRMYVIDLASNSSKESFKTFNSFNIPDLIVSMVPFGEGKGCIASLKSGSIIIISTTGILSHLGFLNQPPVVSICPLRIDYRTGLISYVAVDVEGNLNLRVLEYIVKDLGKSSPFFTTNDTDLITIIDGEIVRYNKKKLEADSIKKLPEIELPRVKIVNFLNGEDEEEIADGGDEEENNEGDYDDVVIEEEDLPF</sequence>
<dbReference type="InterPro" id="IPR036322">
    <property type="entry name" value="WD40_repeat_dom_sf"/>
</dbReference>
<dbReference type="InterPro" id="IPR015943">
    <property type="entry name" value="WD40/YVTN_repeat-like_dom_sf"/>
</dbReference>
<evidence type="ECO:0000313" key="2">
    <source>
        <dbReference type="EMBL" id="KAK8864019.1"/>
    </source>
</evidence>
<dbReference type="SUPFAM" id="SSF50978">
    <property type="entry name" value="WD40 repeat-like"/>
    <property type="match status" value="1"/>
</dbReference>
<dbReference type="EMBL" id="JAPFFF010000017">
    <property type="protein sequence ID" value="KAK8864019.1"/>
    <property type="molecule type" value="Genomic_DNA"/>
</dbReference>
<accession>A0ABR2IK70</accession>
<evidence type="ECO:0000256" key="1">
    <source>
        <dbReference type="SAM" id="MobiDB-lite"/>
    </source>
</evidence>